<evidence type="ECO:0008006" key="3">
    <source>
        <dbReference type="Google" id="ProtNLM"/>
    </source>
</evidence>
<protein>
    <recommendedName>
        <fullName evidence="3">Nidogen G2 beta-barrel domain-containing protein</fullName>
    </recommendedName>
</protein>
<dbReference type="PhylomeDB" id="A0A091WC07"/>
<dbReference type="AlphaFoldDB" id="A0A091WC07"/>
<feature type="non-terminal residue" evidence="1">
    <location>
        <position position="55"/>
    </location>
</feature>
<gene>
    <name evidence="1" type="ORF">N306_05643</name>
</gene>
<dbReference type="Proteomes" id="UP000053605">
    <property type="component" value="Unassembled WGS sequence"/>
</dbReference>
<keyword evidence="2" id="KW-1185">Reference proteome</keyword>
<name>A0A091WC07_OPIHO</name>
<proteinExistence type="predicted"/>
<accession>A0A091WC07</accession>
<organism evidence="1 2">
    <name type="scientific">Opisthocomus hoazin</name>
    <name type="common">Hoatzin</name>
    <name type="synonym">Phasianus hoazin</name>
    <dbReference type="NCBI Taxonomy" id="30419"/>
    <lineage>
        <taxon>Eukaryota</taxon>
        <taxon>Metazoa</taxon>
        <taxon>Chordata</taxon>
        <taxon>Craniata</taxon>
        <taxon>Vertebrata</taxon>
        <taxon>Euteleostomi</taxon>
        <taxon>Archelosauria</taxon>
        <taxon>Archosauria</taxon>
        <taxon>Dinosauria</taxon>
        <taxon>Saurischia</taxon>
        <taxon>Theropoda</taxon>
        <taxon>Coelurosauria</taxon>
        <taxon>Aves</taxon>
        <taxon>Neognathae</taxon>
        <taxon>Neoaves</taxon>
        <taxon>Opisthocomiformes</taxon>
        <taxon>Opisthocomidae</taxon>
        <taxon>Opisthocomus</taxon>
    </lineage>
</organism>
<evidence type="ECO:0000313" key="2">
    <source>
        <dbReference type="Proteomes" id="UP000053605"/>
    </source>
</evidence>
<evidence type="ECO:0000313" key="1">
    <source>
        <dbReference type="EMBL" id="KFR13059.1"/>
    </source>
</evidence>
<sequence>NGLKLREGRFRLDIRKKFFTIRVVKHWNELPREVVEAPSLETSKARLDRALSNLV</sequence>
<dbReference type="EMBL" id="KK735188">
    <property type="protein sequence ID" value="KFR13059.1"/>
    <property type="molecule type" value="Genomic_DNA"/>
</dbReference>
<feature type="non-terminal residue" evidence="1">
    <location>
        <position position="1"/>
    </location>
</feature>
<reference evidence="1 2" key="1">
    <citation type="submission" date="2014-04" db="EMBL/GenBank/DDBJ databases">
        <title>Genome evolution of avian class.</title>
        <authorList>
            <person name="Zhang G."/>
            <person name="Li C."/>
        </authorList>
    </citation>
    <scope>NUCLEOTIDE SEQUENCE [LARGE SCALE GENOMIC DNA]</scope>
    <source>
        <strain evidence="1">BGI_N306</strain>
    </source>
</reference>